<dbReference type="Pfam" id="PF16197">
    <property type="entry name" value="KAsynt_C_assoc"/>
    <property type="match status" value="1"/>
</dbReference>
<dbReference type="InterPro" id="IPR052568">
    <property type="entry name" value="PKS-FAS_Synthase"/>
</dbReference>
<dbReference type="InterPro" id="IPR042104">
    <property type="entry name" value="PKS_dehydratase_sf"/>
</dbReference>
<dbReference type="SMART" id="SM00827">
    <property type="entry name" value="PKS_AT"/>
    <property type="match status" value="1"/>
</dbReference>
<dbReference type="PANTHER" id="PTHR43074:SF1">
    <property type="entry name" value="BETA-KETOACYL SYNTHASE FAMILY PROTEIN-RELATED"/>
    <property type="match status" value="1"/>
</dbReference>
<dbReference type="InterPro" id="IPR020841">
    <property type="entry name" value="PKS_Beta-ketoAc_synthase_dom"/>
</dbReference>
<dbReference type="SMART" id="SM00825">
    <property type="entry name" value="PKS_KS"/>
    <property type="match status" value="1"/>
</dbReference>
<organism evidence="6 7">
    <name type="scientific">Pseudoluteimonas lycopersici</name>
    <dbReference type="NCBI Taxonomy" id="1324796"/>
    <lineage>
        <taxon>Bacteria</taxon>
        <taxon>Pseudomonadati</taxon>
        <taxon>Pseudomonadota</taxon>
        <taxon>Gammaproteobacteria</taxon>
        <taxon>Lysobacterales</taxon>
        <taxon>Lysobacteraceae</taxon>
        <taxon>Pseudoluteimonas</taxon>
    </lineage>
</organism>
<keyword evidence="7" id="KW-1185">Reference proteome</keyword>
<evidence type="ECO:0000256" key="3">
    <source>
        <dbReference type="ARBA" id="ARBA00022553"/>
    </source>
</evidence>
<keyword evidence="6" id="KW-0012">Acyltransferase</keyword>
<dbReference type="RefSeq" id="WP_143879603.1">
    <property type="nucleotide sequence ID" value="NZ_BAABLZ010000001.1"/>
</dbReference>
<dbReference type="InterPro" id="IPR008278">
    <property type="entry name" value="4-PPantetheinyl_Trfase_dom"/>
</dbReference>
<dbReference type="Pfam" id="PF02801">
    <property type="entry name" value="Ketoacyl-synt_C"/>
    <property type="match status" value="1"/>
</dbReference>
<gene>
    <name evidence="6" type="ORF">FNZ56_09470</name>
</gene>
<dbReference type="EMBL" id="CP041742">
    <property type="protein sequence ID" value="QDQ74093.1"/>
    <property type="molecule type" value="Genomic_DNA"/>
</dbReference>
<dbReference type="Pfam" id="PF00109">
    <property type="entry name" value="ketoacyl-synt"/>
    <property type="match status" value="1"/>
</dbReference>
<dbReference type="Pfam" id="PF00698">
    <property type="entry name" value="Acyl_transf_1"/>
    <property type="match status" value="1"/>
</dbReference>
<keyword evidence="4 6" id="KW-0808">Transferase</keyword>
<evidence type="ECO:0000259" key="5">
    <source>
        <dbReference type="PROSITE" id="PS52004"/>
    </source>
</evidence>
<dbReference type="InterPro" id="IPR032821">
    <property type="entry name" value="PKS_assoc"/>
</dbReference>
<evidence type="ECO:0000256" key="1">
    <source>
        <dbReference type="ARBA" id="ARBA00005194"/>
    </source>
</evidence>
<comment type="pathway">
    <text evidence="1">Lipid metabolism; fatty acid biosynthesis.</text>
</comment>
<dbReference type="OrthoDB" id="9030879at2"/>
<dbReference type="InterPro" id="IPR014030">
    <property type="entry name" value="Ketoacyl_synth_N"/>
</dbReference>
<dbReference type="InterPro" id="IPR001227">
    <property type="entry name" value="Ac_transferase_dom_sf"/>
</dbReference>
<feature type="domain" description="Ketosynthase family 3 (KS3)" evidence="5">
    <location>
        <begin position="17"/>
        <end position="470"/>
    </location>
</feature>
<dbReference type="GO" id="GO:0000287">
    <property type="term" value="F:magnesium ion binding"/>
    <property type="evidence" value="ECO:0007669"/>
    <property type="project" value="InterPro"/>
</dbReference>
<dbReference type="SUPFAM" id="SSF53901">
    <property type="entry name" value="Thiolase-like"/>
    <property type="match status" value="1"/>
</dbReference>
<protein>
    <submittedName>
        <fullName evidence="6">Acyltransferase domain-containing protein</fullName>
    </submittedName>
</protein>
<evidence type="ECO:0000256" key="4">
    <source>
        <dbReference type="ARBA" id="ARBA00022679"/>
    </source>
</evidence>
<name>A0A516V6F4_9GAMM</name>
<dbReference type="PROSITE" id="PS51257">
    <property type="entry name" value="PROKAR_LIPOPROTEIN"/>
    <property type="match status" value="1"/>
</dbReference>
<keyword evidence="2" id="KW-0596">Phosphopantetheine</keyword>
<dbReference type="SUPFAM" id="SSF55048">
    <property type="entry name" value="Probable ACP-binding domain of malonyl-CoA ACP transacylase"/>
    <property type="match status" value="1"/>
</dbReference>
<dbReference type="SUPFAM" id="SSF56214">
    <property type="entry name" value="4'-phosphopantetheinyl transferase"/>
    <property type="match status" value="2"/>
</dbReference>
<dbReference type="Gene3D" id="3.30.70.3290">
    <property type="match status" value="1"/>
</dbReference>
<dbReference type="Proteomes" id="UP000315891">
    <property type="component" value="Chromosome"/>
</dbReference>
<evidence type="ECO:0000313" key="7">
    <source>
        <dbReference type="Proteomes" id="UP000315891"/>
    </source>
</evidence>
<dbReference type="InterPro" id="IPR016036">
    <property type="entry name" value="Malonyl_transacylase_ACP-bd"/>
</dbReference>
<dbReference type="InterPro" id="IPR016039">
    <property type="entry name" value="Thiolase-like"/>
</dbReference>
<dbReference type="InterPro" id="IPR037143">
    <property type="entry name" value="4-PPantetheinyl_Trfase_dom_sf"/>
</dbReference>
<dbReference type="Pfam" id="PF01648">
    <property type="entry name" value="ACPS"/>
    <property type="match status" value="1"/>
</dbReference>
<proteinExistence type="predicted"/>
<dbReference type="InterPro" id="IPR018201">
    <property type="entry name" value="Ketoacyl_synth_AS"/>
</dbReference>
<dbReference type="Gene3D" id="3.40.366.10">
    <property type="entry name" value="Malonyl-Coenzyme A Acyl Carrier Protein, domain 2"/>
    <property type="match status" value="1"/>
</dbReference>
<sequence>MSRPEHAGPGQAVADMNAPIAIIGMACIFPQAPDLHAFWNNILEGVDAIGEPVADWGAQRYLDAGRIKTPFGGYLKDLYRFDPREFGIMPNSVAGGETDQYLALRVARDALADAGYLHPDADHGETGIVLGHSAYLHAGQVTVIQNNIVIDQTMDLVRAAMPHMGEEALQELRAMLLKKLPPTNADNAPGLVPNMMTGRIANRLNLRGPNYVLDAACASSLLAVAAAADELRTGRSRMMLAGGVNATLPADVNASFTQLGALSARGKVRPFEAGSDGTLLGEGLGVVVLKRLDDAIADGDRVYAVLRGVGHSSDGKGTGLLAPSHDGETLAIRRAYAVTGIDPASVDLVEAHGTGIPLGDQTEIASLGSVFGERNAPVGTKALGSVKSMISHTIPAAGIASVIKMSLSLHHRTLPPTLCEQVNPELGIDKTPFYVNTRVSPWMVPTGQPRRAAVNSFGFGGINAHAILEQAPEAAVVPGRMTDWPVELCVLSADSAEALLAKLDALAAGLERNPSWRLPEVAAALAKQDSAADHRVAILAKDIAALASGIAQAQAKVRDGKVATGAGGRGRVFYGNRRVEGKLAFLFPGEGSQYPHMFAELALRFDEVQHWLDFWRGLYGLPAGQSRTDIVFPSSEVDDARRAELEERLHGMDVGSEAVFVGGMAMHALLTSLGVEPDVMLGHSSGESAALAACGANAATTPQELSDCISKHYAVYDALLQSGKIPVGALLAVGALPSADVERYLAQLGRDVQVAMDNCSNQIVLYGSVADIAHVQEGLSALGAICMPLPFDRGYHTPAFADVSAAFEKYYEDIGLERPTVPLYSCASVDLFPDDPAQVRALAAGQWSQTVRFRETIRKMHDDGVRVFVEVGPSGNLVAFVNDILADRECVALSSNVRRKNGVEQLLATLAQLYIAGRQVDLGKLFSRRELARIDLDATTTVRQPPVLDNTMPMVRFSEADRERVRQLAQAPVHVLPQASAPLQPQAQAAAVPPAGVVDEVAATPAAQVAGEDGRVQVMSEYFEVMRDFLERQTELMQSLPATEGFAAGDAGAAPQAASSHAVDGYAPMLDRIVEHDESHLVAQCHVSLDNDQFVRDHVLSGPVSEADPSLRGLACVPFMASLELMAEACAALAGRTDLGVIENVKAFDWIALDDGALDIEVHARIIDRERGHYAAHVTTPRGMAVSGEFRFERDWRLANVAPLAEPRPWNIHVPSLYTTDRHAMFHGPVFQSVREILAWDDTGIDVRLSEVGLADFFAPGHTPRLVINPVLLDALSQVAPCWLVQYVGPEFHSFPSHIDRIELYGPCPADREGIVVRGRQRPADGVSTDINAPRNWDFDCIDGEGRVLLRCHAMGNLFFTVPPSYHMARVNPLQGFLGAPAEPVAMDGVSLWQVPLIAPELATQSGGICMRVLAHVLLSEEERGEWRMLQGSLRHHREWLSGRAALKEAVRHWIHQQTGQLVYAADVVVLHDEYGAPHVDGWWNGTLVEAPRVSLSHSGESCLVAVAAPDLPVGVDLEGMGRVQPELVAQSLAVHERPLVDGFSGAELDERVLRLWCAKEAASKCLGIGLQGAPAEFGIRYADAACETLLVEHPLGTVEARVVRRHDAVIAVATPASLETEVHYA</sequence>
<dbReference type="PANTHER" id="PTHR43074">
    <property type="entry name" value="OMEGA-3 POLYUNSATURATED FATTY ACID SYNTHASE PFAB-RELATED"/>
    <property type="match status" value="1"/>
</dbReference>
<evidence type="ECO:0000256" key="2">
    <source>
        <dbReference type="ARBA" id="ARBA00022450"/>
    </source>
</evidence>
<dbReference type="SUPFAM" id="SSF52151">
    <property type="entry name" value="FabD/lysophospholipase-like"/>
    <property type="match status" value="1"/>
</dbReference>
<dbReference type="GO" id="GO:0008897">
    <property type="term" value="F:holo-[acyl-carrier-protein] synthase activity"/>
    <property type="evidence" value="ECO:0007669"/>
    <property type="project" value="InterPro"/>
</dbReference>
<accession>A0A516V6F4</accession>
<dbReference type="Gene3D" id="3.40.47.10">
    <property type="match status" value="1"/>
</dbReference>
<dbReference type="GO" id="GO:0006633">
    <property type="term" value="P:fatty acid biosynthetic process"/>
    <property type="evidence" value="ECO:0007669"/>
    <property type="project" value="UniProtKB-UniPathway"/>
</dbReference>
<dbReference type="InterPro" id="IPR016035">
    <property type="entry name" value="Acyl_Trfase/lysoPLipase"/>
</dbReference>
<evidence type="ECO:0000313" key="6">
    <source>
        <dbReference type="EMBL" id="QDQ74093.1"/>
    </source>
</evidence>
<dbReference type="GO" id="GO:0004315">
    <property type="term" value="F:3-oxoacyl-[acyl-carrier-protein] synthase activity"/>
    <property type="evidence" value="ECO:0007669"/>
    <property type="project" value="InterPro"/>
</dbReference>
<dbReference type="InterPro" id="IPR014031">
    <property type="entry name" value="Ketoacyl_synth_C"/>
</dbReference>
<keyword evidence="3" id="KW-0597">Phosphoprotein</keyword>
<dbReference type="Gene3D" id="3.30.70.250">
    <property type="entry name" value="Malonyl-CoA ACP transacylase, ACP-binding"/>
    <property type="match status" value="1"/>
</dbReference>
<dbReference type="PROSITE" id="PS00606">
    <property type="entry name" value="KS3_1"/>
    <property type="match status" value="1"/>
</dbReference>
<dbReference type="CDD" id="cd00833">
    <property type="entry name" value="PKS"/>
    <property type="match status" value="1"/>
</dbReference>
<dbReference type="Gene3D" id="3.10.129.110">
    <property type="entry name" value="Polyketide synthase dehydratase"/>
    <property type="match status" value="1"/>
</dbReference>
<dbReference type="InterPro" id="IPR014043">
    <property type="entry name" value="Acyl_transferase_dom"/>
</dbReference>
<dbReference type="PROSITE" id="PS52004">
    <property type="entry name" value="KS3_2"/>
    <property type="match status" value="1"/>
</dbReference>
<reference evidence="6 7" key="1">
    <citation type="submission" date="2019-07" db="EMBL/GenBank/DDBJ databases">
        <title>Lysobacter weifangensis sp. nov., isolated from bensulfuron-methyl contaminated farmland soil.</title>
        <authorList>
            <person name="Zhao H."/>
        </authorList>
    </citation>
    <scope>NUCLEOTIDE SEQUENCE [LARGE SCALE GENOMIC DNA]</scope>
    <source>
        <strain evidence="6 7">CC-Bw-6</strain>
    </source>
</reference>
<dbReference type="Gene3D" id="3.90.470.20">
    <property type="entry name" value="4'-phosphopantetheinyl transferase domain"/>
    <property type="match status" value="2"/>
</dbReference>
<dbReference type="UniPathway" id="UPA00094"/>